<evidence type="ECO:0000256" key="1">
    <source>
        <dbReference type="ARBA" id="ARBA00007527"/>
    </source>
</evidence>
<dbReference type="PANTHER" id="PTHR10858:SF30">
    <property type="entry name" value="CELL-DEATH-RELATED NUCLEASE 7"/>
    <property type="match status" value="1"/>
</dbReference>
<evidence type="ECO:0000256" key="2">
    <source>
        <dbReference type="ARBA" id="ARBA00022801"/>
    </source>
</evidence>
<dbReference type="PANTHER" id="PTHR10858">
    <property type="entry name" value="DEOXYRIBONUCLEASE II"/>
    <property type="match status" value="1"/>
</dbReference>
<dbReference type="CDD" id="cd09121">
    <property type="entry name" value="PLDc_DNaseII_2"/>
    <property type="match status" value="1"/>
</dbReference>
<comment type="caution">
    <text evidence="4">The sequence shown here is derived from an EMBL/GenBank/DDBJ whole genome shotgun (WGS) entry which is preliminary data.</text>
</comment>
<dbReference type="Pfam" id="PF03265">
    <property type="entry name" value="DNase_II"/>
    <property type="match status" value="1"/>
</dbReference>
<organism evidence="4 5">
    <name type="scientific">Diploscapter pachys</name>
    <dbReference type="NCBI Taxonomy" id="2018661"/>
    <lineage>
        <taxon>Eukaryota</taxon>
        <taxon>Metazoa</taxon>
        <taxon>Ecdysozoa</taxon>
        <taxon>Nematoda</taxon>
        <taxon>Chromadorea</taxon>
        <taxon>Rhabditida</taxon>
        <taxon>Rhabditina</taxon>
        <taxon>Rhabditomorpha</taxon>
        <taxon>Rhabditoidea</taxon>
        <taxon>Rhabditidae</taxon>
        <taxon>Diploscapter</taxon>
    </lineage>
</organism>
<sequence>MRLISLILLFIVSFHGIDSRYSCKGLRGQNVDWFIIYKLPKGEKGAVSGKEFLYLDSEDANWAQSRKTIDSPDVGLGATISQLYRDEKSAFHFLYSDDSPIGKADSYRGHAKGVVLFDSQTGFWIVHSIPNYPDPKGKYSYPETAVKYAQSAICVTVSTDNLGDIGEHLRYIQATPYSTNLPSSFDSRFPVLKNIIAKKSLPSSATQFVHQKYTKTVNGMTFYMVAKYKKLHKDLWHDVIAQELKANLAVQSWLNGNADDLHTTCSGQYYVYDMQTVTIPGLTFNSSKDHSKWAASDSEKVPIVCIGDLNRQKSQLKRGGGAICLNNQYVWKSYRATVNLVEPCRTNRGRYDFRIDTQTICSLVFALVVLLKFTNF</sequence>
<keyword evidence="5" id="KW-1185">Reference proteome</keyword>
<dbReference type="EMBL" id="LIAE01006535">
    <property type="protein sequence ID" value="PAV88056.1"/>
    <property type="molecule type" value="Genomic_DNA"/>
</dbReference>
<protein>
    <submittedName>
        <fullName evidence="4">Uncharacterized protein</fullName>
    </submittedName>
</protein>
<name>A0A2A2LPA0_9BILA</name>
<dbReference type="AlphaFoldDB" id="A0A2A2LPA0"/>
<proteinExistence type="inferred from homology"/>
<dbReference type="GO" id="GO:0006309">
    <property type="term" value="P:apoptotic DNA fragmentation"/>
    <property type="evidence" value="ECO:0007669"/>
    <property type="project" value="TreeGrafter"/>
</dbReference>
<feature type="signal peptide" evidence="3">
    <location>
        <begin position="1"/>
        <end position="19"/>
    </location>
</feature>
<dbReference type="InterPro" id="IPR004947">
    <property type="entry name" value="DNase_II"/>
</dbReference>
<gene>
    <name evidence="4" type="ORF">WR25_20305</name>
</gene>
<comment type="similarity">
    <text evidence="1">Belongs to the DNase II family.</text>
</comment>
<evidence type="ECO:0000313" key="4">
    <source>
        <dbReference type="EMBL" id="PAV88056.1"/>
    </source>
</evidence>
<accession>A0A2A2LPA0</accession>
<reference evidence="4 5" key="1">
    <citation type="journal article" date="2017" name="Curr. Biol.">
        <title>Genome architecture and evolution of a unichromosomal asexual nematode.</title>
        <authorList>
            <person name="Fradin H."/>
            <person name="Zegar C."/>
            <person name="Gutwein M."/>
            <person name="Lucas J."/>
            <person name="Kovtun M."/>
            <person name="Corcoran D."/>
            <person name="Baugh L.R."/>
            <person name="Kiontke K."/>
            <person name="Gunsalus K."/>
            <person name="Fitch D.H."/>
            <person name="Piano F."/>
        </authorList>
    </citation>
    <scope>NUCLEOTIDE SEQUENCE [LARGE SCALE GENOMIC DNA]</scope>
    <source>
        <strain evidence="4">PF1309</strain>
    </source>
</reference>
<dbReference type="OrthoDB" id="10261598at2759"/>
<dbReference type="STRING" id="2018661.A0A2A2LPA0"/>
<feature type="chain" id="PRO_5012155124" evidence="3">
    <location>
        <begin position="20"/>
        <end position="376"/>
    </location>
</feature>
<dbReference type="GO" id="GO:0004531">
    <property type="term" value="F:deoxyribonuclease II activity"/>
    <property type="evidence" value="ECO:0007669"/>
    <property type="project" value="InterPro"/>
</dbReference>
<keyword evidence="3" id="KW-0732">Signal</keyword>
<dbReference type="CDD" id="cd09120">
    <property type="entry name" value="PLDc_DNaseII_1"/>
    <property type="match status" value="1"/>
</dbReference>
<keyword evidence="2" id="KW-0378">Hydrolase</keyword>
<evidence type="ECO:0000313" key="5">
    <source>
        <dbReference type="Proteomes" id="UP000218231"/>
    </source>
</evidence>
<dbReference type="Proteomes" id="UP000218231">
    <property type="component" value="Unassembled WGS sequence"/>
</dbReference>
<evidence type="ECO:0000256" key="3">
    <source>
        <dbReference type="SAM" id="SignalP"/>
    </source>
</evidence>